<comment type="caution">
    <text evidence="1">The sequence shown here is derived from an EMBL/GenBank/DDBJ whole genome shotgun (WGS) entry which is preliminary data.</text>
</comment>
<evidence type="ECO:0000313" key="1">
    <source>
        <dbReference type="EMBL" id="KAA3462832.1"/>
    </source>
</evidence>
<protein>
    <submittedName>
        <fullName evidence="1">Uncharacterized protein</fullName>
    </submittedName>
</protein>
<organism evidence="1 2">
    <name type="scientific">Gossypium australe</name>
    <dbReference type="NCBI Taxonomy" id="47621"/>
    <lineage>
        <taxon>Eukaryota</taxon>
        <taxon>Viridiplantae</taxon>
        <taxon>Streptophyta</taxon>
        <taxon>Embryophyta</taxon>
        <taxon>Tracheophyta</taxon>
        <taxon>Spermatophyta</taxon>
        <taxon>Magnoliopsida</taxon>
        <taxon>eudicotyledons</taxon>
        <taxon>Gunneridae</taxon>
        <taxon>Pentapetalae</taxon>
        <taxon>rosids</taxon>
        <taxon>malvids</taxon>
        <taxon>Malvales</taxon>
        <taxon>Malvaceae</taxon>
        <taxon>Malvoideae</taxon>
        <taxon>Gossypium</taxon>
    </lineage>
</organism>
<proteinExistence type="predicted"/>
<gene>
    <name evidence="1" type="ORF">EPI10_029283</name>
</gene>
<keyword evidence="2" id="KW-1185">Reference proteome</keyword>
<dbReference type="Proteomes" id="UP000325315">
    <property type="component" value="Unassembled WGS sequence"/>
</dbReference>
<dbReference type="EMBL" id="SMMG02000009">
    <property type="protein sequence ID" value="KAA3462832.1"/>
    <property type="molecule type" value="Genomic_DNA"/>
</dbReference>
<evidence type="ECO:0000313" key="2">
    <source>
        <dbReference type="Proteomes" id="UP000325315"/>
    </source>
</evidence>
<name>A0A5B6V123_9ROSI</name>
<sequence>MEGCLPLYRPNPFDPTVWISSLSFRIFGTPRPILLTCALFGPVAAKGASLGPWWPPFAPKGLHLYLGWLAPHLWVTVTPAYAASKLDEDAMVSSVIMQNNVPGAAAVVIQLFAATFMRSKHIGNIHRR</sequence>
<accession>A0A5B6V123</accession>
<reference evidence="2" key="1">
    <citation type="journal article" date="2019" name="Plant Biotechnol. J.">
        <title>Genome sequencing of the Australian wild diploid species Gossypium australe highlights disease resistance and delayed gland morphogenesis.</title>
        <authorList>
            <person name="Cai Y."/>
            <person name="Cai X."/>
            <person name="Wang Q."/>
            <person name="Wang P."/>
            <person name="Zhang Y."/>
            <person name="Cai C."/>
            <person name="Xu Y."/>
            <person name="Wang K."/>
            <person name="Zhou Z."/>
            <person name="Wang C."/>
            <person name="Geng S."/>
            <person name="Li B."/>
            <person name="Dong Q."/>
            <person name="Hou Y."/>
            <person name="Wang H."/>
            <person name="Ai P."/>
            <person name="Liu Z."/>
            <person name="Yi F."/>
            <person name="Sun M."/>
            <person name="An G."/>
            <person name="Cheng J."/>
            <person name="Zhang Y."/>
            <person name="Shi Q."/>
            <person name="Xie Y."/>
            <person name="Shi X."/>
            <person name="Chang Y."/>
            <person name="Huang F."/>
            <person name="Chen Y."/>
            <person name="Hong S."/>
            <person name="Mi L."/>
            <person name="Sun Q."/>
            <person name="Zhang L."/>
            <person name="Zhou B."/>
            <person name="Peng R."/>
            <person name="Zhang X."/>
            <person name="Liu F."/>
        </authorList>
    </citation>
    <scope>NUCLEOTIDE SEQUENCE [LARGE SCALE GENOMIC DNA]</scope>
    <source>
        <strain evidence="2">cv. PA1801</strain>
    </source>
</reference>
<dbReference type="AlphaFoldDB" id="A0A5B6V123"/>